<feature type="region of interest" description="Disordered" evidence="1">
    <location>
        <begin position="275"/>
        <end position="296"/>
    </location>
</feature>
<dbReference type="AlphaFoldDB" id="A0A5J5B5K4"/>
<dbReference type="InterPro" id="IPR054722">
    <property type="entry name" value="PolX-like_BBD"/>
</dbReference>
<reference evidence="3 4" key="1">
    <citation type="submission" date="2019-09" db="EMBL/GenBank/DDBJ databases">
        <title>A chromosome-level genome assembly of the Chinese tupelo Nyssa sinensis.</title>
        <authorList>
            <person name="Yang X."/>
            <person name="Kang M."/>
            <person name="Yang Y."/>
            <person name="Xiong H."/>
            <person name="Wang M."/>
            <person name="Zhang Z."/>
            <person name="Wang Z."/>
            <person name="Wu H."/>
            <person name="Ma T."/>
            <person name="Liu J."/>
            <person name="Xi Z."/>
        </authorList>
    </citation>
    <scope>NUCLEOTIDE SEQUENCE [LARGE SCALE GENOMIC DNA]</scope>
    <source>
        <strain evidence="3">J267</strain>
        <tissue evidence="3">Leaf</tissue>
    </source>
</reference>
<evidence type="ECO:0000313" key="3">
    <source>
        <dbReference type="EMBL" id="KAA8537546.1"/>
    </source>
</evidence>
<proteinExistence type="predicted"/>
<evidence type="ECO:0000259" key="2">
    <source>
        <dbReference type="Pfam" id="PF22936"/>
    </source>
</evidence>
<keyword evidence="4" id="KW-1185">Reference proteome</keyword>
<dbReference type="SUPFAM" id="SSF48264">
    <property type="entry name" value="Cytochrome P450"/>
    <property type="match status" value="1"/>
</dbReference>
<name>A0A5J5B5K4_9ASTE</name>
<feature type="compositionally biased region" description="Low complexity" evidence="1">
    <location>
        <begin position="483"/>
        <end position="504"/>
    </location>
</feature>
<dbReference type="Pfam" id="PF22936">
    <property type="entry name" value="Pol_BBD"/>
    <property type="match status" value="1"/>
</dbReference>
<feature type="domain" description="Retrovirus-related Pol polyprotein from transposon TNT 1-94-like beta-barrel" evidence="2">
    <location>
        <begin position="372"/>
        <end position="450"/>
    </location>
</feature>
<feature type="region of interest" description="Disordered" evidence="1">
    <location>
        <begin position="479"/>
        <end position="551"/>
    </location>
</feature>
<dbReference type="GO" id="GO:0020037">
    <property type="term" value="F:heme binding"/>
    <property type="evidence" value="ECO:0007669"/>
    <property type="project" value="InterPro"/>
</dbReference>
<feature type="compositionally biased region" description="Polar residues" evidence="1">
    <location>
        <begin position="275"/>
        <end position="284"/>
    </location>
</feature>
<sequence length="692" mass="76949">MDLLYQELIDELLNPNRPEEFFPKRLLDNAIDCKGNDFELIAFGDPLQFLISNLNSIVTIKLDSTNYLTWKAQISAALDVYDLLGYVDGSIPMPSELIEVTVGDAAQRVANPRFTEWKRADRHLRSAINATIHPSLLPHVVNLKHAFEVWNVLEKKMNSTSRSHIMQLRNDLQRVKKDSAKPMEDYLDKVKQITDKLAATSNTISDEEIVLVILKGLPREYMSFKTAIRAREASITVEELSNLLLSEEINISIEELELNSQVEVTTAFSAQKGQFSGTQGNYQHNRGSFRGNVRNGRGFNRGRGNFNFNRSNNGRGQWSYNSNFGPQEVRCQICNKPRHTAKDCWYRTDLGFQPQPTQALIASSENPPDDQWFFDSGATHHVTSNVENLQQPEHYTGAQKVAVGNGKHLDIEHKGDGILPTPTSQFLLKDILHVPHISTNLLSVHKFTQENNCIISFSASEFVVQDINSMQVLLRGSSKNGLSQDVSSNASSTTSSSSPSQPDVIPQPTHLVIPRFQPSTSTDVFPSNTSASSSMNISSSPSSPPINNSSFTLHQSCSTTSSDSFILVPPVTTSVPSPVTVPPSSLVNTHPMTTRSKADYFPLMGWVDKLSGISARLEKNFEDMDLFYQELIDEHLNSNRPNSAQEDIVDILLQLRKDQSSAIDLTLDHIKAVFMNILLGGTDSSAATAMEK</sequence>
<evidence type="ECO:0000256" key="1">
    <source>
        <dbReference type="SAM" id="MobiDB-lite"/>
    </source>
</evidence>
<dbReference type="Pfam" id="PF14223">
    <property type="entry name" value="Retrotran_gag_2"/>
    <property type="match status" value="1"/>
</dbReference>
<evidence type="ECO:0000313" key="4">
    <source>
        <dbReference type="Proteomes" id="UP000325577"/>
    </source>
</evidence>
<dbReference type="PANTHER" id="PTHR47481:SF28">
    <property type="entry name" value="RETROTRANSPOSON COPIA-LIKE N-TERMINAL DOMAIN-CONTAINING PROTEIN"/>
    <property type="match status" value="1"/>
</dbReference>
<dbReference type="GO" id="GO:0016705">
    <property type="term" value="F:oxidoreductase activity, acting on paired donors, with incorporation or reduction of molecular oxygen"/>
    <property type="evidence" value="ECO:0007669"/>
    <property type="project" value="InterPro"/>
</dbReference>
<dbReference type="Gene3D" id="1.10.630.10">
    <property type="entry name" value="Cytochrome P450"/>
    <property type="match status" value="1"/>
</dbReference>
<protein>
    <recommendedName>
        <fullName evidence="2">Retrovirus-related Pol polyprotein from transposon TNT 1-94-like beta-barrel domain-containing protein</fullName>
    </recommendedName>
</protein>
<dbReference type="InterPro" id="IPR036396">
    <property type="entry name" value="Cyt_P450_sf"/>
</dbReference>
<dbReference type="PANTHER" id="PTHR47481">
    <property type="match status" value="1"/>
</dbReference>
<accession>A0A5J5B5K4</accession>
<dbReference type="OrthoDB" id="1845088at2759"/>
<dbReference type="GO" id="GO:0004497">
    <property type="term" value="F:monooxygenase activity"/>
    <property type="evidence" value="ECO:0007669"/>
    <property type="project" value="InterPro"/>
</dbReference>
<organism evidence="3 4">
    <name type="scientific">Nyssa sinensis</name>
    <dbReference type="NCBI Taxonomy" id="561372"/>
    <lineage>
        <taxon>Eukaryota</taxon>
        <taxon>Viridiplantae</taxon>
        <taxon>Streptophyta</taxon>
        <taxon>Embryophyta</taxon>
        <taxon>Tracheophyta</taxon>
        <taxon>Spermatophyta</taxon>
        <taxon>Magnoliopsida</taxon>
        <taxon>eudicotyledons</taxon>
        <taxon>Gunneridae</taxon>
        <taxon>Pentapetalae</taxon>
        <taxon>asterids</taxon>
        <taxon>Cornales</taxon>
        <taxon>Nyssaceae</taxon>
        <taxon>Nyssa</taxon>
    </lineage>
</organism>
<dbReference type="GO" id="GO:0005506">
    <property type="term" value="F:iron ion binding"/>
    <property type="evidence" value="ECO:0007669"/>
    <property type="project" value="InterPro"/>
</dbReference>
<feature type="compositionally biased region" description="Low complexity" evidence="1">
    <location>
        <begin position="526"/>
        <end position="550"/>
    </location>
</feature>
<feature type="compositionally biased region" description="Low complexity" evidence="1">
    <location>
        <begin position="285"/>
        <end position="296"/>
    </location>
</feature>
<dbReference type="Proteomes" id="UP000325577">
    <property type="component" value="Linkage Group LG15"/>
</dbReference>
<dbReference type="EMBL" id="CM018038">
    <property type="protein sequence ID" value="KAA8537546.1"/>
    <property type="molecule type" value="Genomic_DNA"/>
</dbReference>
<gene>
    <name evidence="3" type="ORF">F0562_027154</name>
</gene>